<dbReference type="Proteomes" id="UP000653454">
    <property type="component" value="Unassembled WGS sequence"/>
</dbReference>
<proteinExistence type="inferred from homology"/>
<evidence type="ECO:0000256" key="6">
    <source>
        <dbReference type="ARBA" id="ARBA00023136"/>
    </source>
</evidence>
<keyword evidence="3 9" id="KW-0812">Transmembrane</keyword>
<name>A0A8S4E1D0_PLUXY</name>
<comment type="subcellular location">
    <subcellularLocation>
        <location evidence="1">Membrane</location>
    </subcellularLocation>
</comment>
<feature type="transmembrane region" description="Helical" evidence="9">
    <location>
        <begin position="394"/>
        <end position="417"/>
    </location>
</feature>
<evidence type="ECO:0000313" key="11">
    <source>
        <dbReference type="Proteomes" id="UP000653454"/>
    </source>
</evidence>
<dbReference type="AlphaFoldDB" id="A0A8S4E1D0"/>
<dbReference type="InterPro" id="IPR019394">
    <property type="entry name" value="TEX28/TMCC"/>
</dbReference>
<keyword evidence="5 7" id="KW-0175">Coiled coil</keyword>
<keyword evidence="6 9" id="KW-0472">Membrane</keyword>
<keyword evidence="4 9" id="KW-1133">Transmembrane helix</keyword>
<accession>A0A8S4E1D0</accession>
<dbReference type="PANTHER" id="PTHR17613">
    <property type="entry name" value="CEREBRAL PROTEIN-11-RELATED"/>
    <property type="match status" value="1"/>
</dbReference>
<dbReference type="Pfam" id="PF10267">
    <property type="entry name" value="Tmemb_cc2"/>
    <property type="match status" value="1"/>
</dbReference>
<comment type="similarity">
    <text evidence="2">Belongs to the TEX28 family.</text>
</comment>
<evidence type="ECO:0000256" key="3">
    <source>
        <dbReference type="ARBA" id="ARBA00022692"/>
    </source>
</evidence>
<feature type="compositionally biased region" description="Polar residues" evidence="8">
    <location>
        <begin position="245"/>
        <end position="255"/>
    </location>
</feature>
<sequence length="481" mass="52482">MLPGLMAPADYSGVYSPNVSYAMSSADEYGSPAYRDENDSTPSGTSSKAQAAIAHLNSKIVRTKDLIRLEQTIRDDNVNEYLKLAANADKQQLGRIKAVFEKKNQKSALCIAQLQKKLEGYNKRIRNWEVGSGGQAHRQPREVLRDMGQGLKNVGGNIRDGITGLGGSVMAAPREFAHLFSRSNRFGSADNIAQLAGSRASEAGEAAAPRGSTLPRAATSPAPKFSPDASPSSSVTSEGGPYPTQGGSNNMSEATFSIKPILNELRERREDYERLAEKMDALKNLSQEVSFLSAALQEERFKSERLEEQVNDLTELHQNEVENLKQALTDVEEKVQYQSEERIRDIHEALDLCQTKISKLEQWCAGGAGGGGGGGLPDAGAAHALPPRLLLVKLLNVALTLLQLALLLVATAAGIAMPFLRTRVRVLTTSLAVMLGVMVLKQWPEVTQLSEHLVRRLKEYLLDKHHDSNALNEPQNRLDVH</sequence>
<evidence type="ECO:0000256" key="1">
    <source>
        <dbReference type="ARBA" id="ARBA00004370"/>
    </source>
</evidence>
<feature type="coiled-coil region" evidence="7">
    <location>
        <begin position="262"/>
        <end position="341"/>
    </location>
</feature>
<evidence type="ECO:0000256" key="4">
    <source>
        <dbReference type="ARBA" id="ARBA00022989"/>
    </source>
</evidence>
<evidence type="ECO:0000256" key="5">
    <source>
        <dbReference type="ARBA" id="ARBA00023054"/>
    </source>
</evidence>
<evidence type="ECO:0000256" key="7">
    <source>
        <dbReference type="SAM" id="Coils"/>
    </source>
</evidence>
<organism evidence="10 11">
    <name type="scientific">Plutella xylostella</name>
    <name type="common">Diamondback moth</name>
    <name type="synonym">Plutella maculipennis</name>
    <dbReference type="NCBI Taxonomy" id="51655"/>
    <lineage>
        <taxon>Eukaryota</taxon>
        <taxon>Metazoa</taxon>
        <taxon>Ecdysozoa</taxon>
        <taxon>Arthropoda</taxon>
        <taxon>Hexapoda</taxon>
        <taxon>Insecta</taxon>
        <taxon>Pterygota</taxon>
        <taxon>Neoptera</taxon>
        <taxon>Endopterygota</taxon>
        <taxon>Lepidoptera</taxon>
        <taxon>Glossata</taxon>
        <taxon>Ditrysia</taxon>
        <taxon>Yponomeutoidea</taxon>
        <taxon>Plutellidae</taxon>
        <taxon>Plutella</taxon>
    </lineage>
</organism>
<comment type="caution">
    <text evidence="10">The sequence shown here is derived from an EMBL/GenBank/DDBJ whole genome shotgun (WGS) entry which is preliminary data.</text>
</comment>
<evidence type="ECO:0000256" key="9">
    <source>
        <dbReference type="SAM" id="Phobius"/>
    </source>
</evidence>
<feature type="compositionally biased region" description="Low complexity" evidence="8">
    <location>
        <begin position="220"/>
        <end position="237"/>
    </location>
</feature>
<protein>
    <submittedName>
        <fullName evidence="10">(diamondback moth) hypothetical protein</fullName>
    </submittedName>
</protein>
<dbReference type="GO" id="GO:0012505">
    <property type="term" value="C:endomembrane system"/>
    <property type="evidence" value="ECO:0007669"/>
    <property type="project" value="TreeGrafter"/>
</dbReference>
<gene>
    <name evidence="10" type="ORF">PLXY2_LOCUS4190</name>
</gene>
<reference evidence="10" key="1">
    <citation type="submission" date="2020-11" db="EMBL/GenBank/DDBJ databases">
        <authorList>
            <person name="Whiteford S."/>
        </authorList>
    </citation>
    <scope>NUCLEOTIDE SEQUENCE</scope>
</reference>
<keyword evidence="11" id="KW-1185">Reference proteome</keyword>
<dbReference type="GO" id="GO:0016020">
    <property type="term" value="C:membrane"/>
    <property type="evidence" value="ECO:0007669"/>
    <property type="project" value="UniProtKB-SubCell"/>
</dbReference>
<evidence type="ECO:0000256" key="8">
    <source>
        <dbReference type="SAM" id="MobiDB-lite"/>
    </source>
</evidence>
<feature type="compositionally biased region" description="Low complexity" evidence="8">
    <location>
        <begin position="200"/>
        <end position="212"/>
    </location>
</feature>
<feature type="region of interest" description="Disordered" evidence="8">
    <location>
        <begin position="200"/>
        <end position="255"/>
    </location>
</feature>
<dbReference type="PANTHER" id="PTHR17613:SF14">
    <property type="entry name" value="DEMENTIN, ISOFORM H"/>
    <property type="match status" value="1"/>
</dbReference>
<dbReference type="EMBL" id="CAJHNJ030000011">
    <property type="protein sequence ID" value="CAG9109239.1"/>
    <property type="molecule type" value="Genomic_DNA"/>
</dbReference>
<evidence type="ECO:0000256" key="2">
    <source>
        <dbReference type="ARBA" id="ARBA00008108"/>
    </source>
</evidence>
<evidence type="ECO:0000313" key="10">
    <source>
        <dbReference type="EMBL" id="CAG9109239.1"/>
    </source>
</evidence>